<dbReference type="AlphaFoldDB" id="A0A0B7NQY2"/>
<feature type="compositionally biased region" description="Polar residues" evidence="1">
    <location>
        <begin position="226"/>
        <end position="245"/>
    </location>
</feature>
<evidence type="ECO:0000256" key="1">
    <source>
        <dbReference type="SAM" id="MobiDB-lite"/>
    </source>
</evidence>
<reference evidence="2 3" key="1">
    <citation type="submission" date="2014-09" db="EMBL/GenBank/DDBJ databases">
        <authorList>
            <person name="Ellenberger Sabrina"/>
        </authorList>
    </citation>
    <scope>NUCLEOTIDE SEQUENCE [LARGE SCALE GENOMIC DNA]</scope>
    <source>
        <strain evidence="2 3">CBS 412.66</strain>
    </source>
</reference>
<feature type="compositionally biased region" description="Basic and acidic residues" evidence="1">
    <location>
        <begin position="44"/>
        <end position="66"/>
    </location>
</feature>
<feature type="region of interest" description="Disordered" evidence="1">
    <location>
        <begin position="108"/>
        <end position="129"/>
    </location>
</feature>
<feature type="region of interest" description="Disordered" evidence="1">
    <location>
        <begin position="1"/>
        <end position="66"/>
    </location>
</feature>
<name>A0A0B7NQY2_9FUNG</name>
<feature type="compositionally biased region" description="Polar residues" evidence="1">
    <location>
        <begin position="1"/>
        <end position="37"/>
    </location>
</feature>
<keyword evidence="3" id="KW-1185">Reference proteome</keyword>
<evidence type="ECO:0000313" key="3">
    <source>
        <dbReference type="Proteomes" id="UP000054107"/>
    </source>
</evidence>
<gene>
    <name evidence="2" type="primary">PARPA_11700.1 scaffold 44482</name>
</gene>
<dbReference type="EMBL" id="LN733663">
    <property type="protein sequence ID" value="CEP17404.1"/>
    <property type="molecule type" value="Genomic_DNA"/>
</dbReference>
<feature type="region of interest" description="Disordered" evidence="1">
    <location>
        <begin position="226"/>
        <end position="261"/>
    </location>
</feature>
<dbReference type="OrthoDB" id="2280717at2759"/>
<evidence type="ECO:0000313" key="2">
    <source>
        <dbReference type="EMBL" id="CEP17404.1"/>
    </source>
</evidence>
<organism evidence="2 3">
    <name type="scientific">Parasitella parasitica</name>
    <dbReference type="NCBI Taxonomy" id="35722"/>
    <lineage>
        <taxon>Eukaryota</taxon>
        <taxon>Fungi</taxon>
        <taxon>Fungi incertae sedis</taxon>
        <taxon>Mucoromycota</taxon>
        <taxon>Mucoromycotina</taxon>
        <taxon>Mucoromycetes</taxon>
        <taxon>Mucorales</taxon>
        <taxon>Mucorineae</taxon>
        <taxon>Mucoraceae</taxon>
        <taxon>Parasitella</taxon>
    </lineage>
</organism>
<accession>A0A0B7NQY2</accession>
<feature type="compositionally biased region" description="Basic and acidic residues" evidence="1">
    <location>
        <begin position="116"/>
        <end position="129"/>
    </location>
</feature>
<proteinExistence type="predicted"/>
<dbReference type="Proteomes" id="UP000054107">
    <property type="component" value="Unassembled WGS sequence"/>
</dbReference>
<protein>
    <submittedName>
        <fullName evidence="2">Uncharacterized protein</fullName>
    </submittedName>
</protein>
<sequence length="261" mass="30606">MNATTRKQTNTPRHNPGKSSTLLTKLSNQKQRQNSSDGLPLFLLEEHGPPHPTESKSVDHSSSKQEKYNQIESRLFALEESEKWFEDRLHQLEECKNDILLRLQQPMKPNQQQMHQQHDSGNPHDAVDDGNYKDLYHSLLEKYDRVQNELKDKELYYQQQIKRLVENQKLAEKEEVEAYRQPNVRAEKQHRMREQKEAFREENGYIIFYSTGVDGNVVEYKVKIPTQSLPNTPPTSIASSPNNRLNPKAKIYEPNPRVYIQ</sequence>